<dbReference type="OMA" id="ICANDVM"/>
<dbReference type="AlphaFoldDB" id="A0A9Q0MFV9"/>
<dbReference type="PROSITE" id="PS50207">
    <property type="entry name" value="CASPASE_P10"/>
    <property type="match status" value="1"/>
</dbReference>
<accession>A0A9Q0MFV9</accession>
<gene>
    <name evidence="5" type="ORF">RDWZM_003773</name>
</gene>
<dbReference type="EMBL" id="JAPWDV010000001">
    <property type="protein sequence ID" value="KAJ6225228.1"/>
    <property type="molecule type" value="Genomic_DNA"/>
</dbReference>
<reference evidence="5" key="1">
    <citation type="submission" date="2022-12" db="EMBL/GenBank/DDBJ databases">
        <title>Genome assemblies of Blomia tropicalis.</title>
        <authorList>
            <person name="Cui Y."/>
        </authorList>
    </citation>
    <scope>NUCLEOTIDE SEQUENCE</scope>
    <source>
        <tissue evidence="5">Adult mites</tissue>
    </source>
</reference>
<dbReference type="InterPro" id="IPR011600">
    <property type="entry name" value="Pept_C14_caspase"/>
</dbReference>
<evidence type="ECO:0000256" key="2">
    <source>
        <dbReference type="RuleBase" id="RU003971"/>
    </source>
</evidence>
<dbReference type="GO" id="GO:0006508">
    <property type="term" value="P:proteolysis"/>
    <property type="evidence" value="ECO:0007669"/>
    <property type="project" value="InterPro"/>
</dbReference>
<dbReference type="InterPro" id="IPR001309">
    <property type="entry name" value="Pept_C14_p20"/>
</dbReference>
<dbReference type="SUPFAM" id="SSF52129">
    <property type="entry name" value="Caspase-like"/>
    <property type="match status" value="1"/>
</dbReference>
<feature type="domain" description="Caspase family p10" evidence="3">
    <location>
        <begin position="212"/>
        <end position="272"/>
    </location>
</feature>
<evidence type="ECO:0000259" key="3">
    <source>
        <dbReference type="PROSITE" id="PS50207"/>
    </source>
</evidence>
<evidence type="ECO:0000313" key="5">
    <source>
        <dbReference type="EMBL" id="KAJ6225228.1"/>
    </source>
</evidence>
<dbReference type="GO" id="GO:0043525">
    <property type="term" value="P:positive regulation of neuron apoptotic process"/>
    <property type="evidence" value="ECO:0007669"/>
    <property type="project" value="TreeGrafter"/>
</dbReference>
<dbReference type="GO" id="GO:0006915">
    <property type="term" value="P:apoptotic process"/>
    <property type="evidence" value="ECO:0007669"/>
    <property type="project" value="TreeGrafter"/>
</dbReference>
<protein>
    <submittedName>
        <fullName evidence="5">Uncharacterized protein</fullName>
    </submittedName>
</protein>
<sequence>MKLAGGDGRKSVSTDSEQTDSLWIRSNKDSSKSVSISIPNRNEFYYPQQYGKMKCLILNYEEFTNKQPTRHGTQLDADTLDKTFKDFGFECTTWNNLTLSETKKVLDDATKSNLNNFDGLILCLLSHGDKDEISCKDQWISIESIRNRFKSDRCPSLAGKPKLFFIQACRGTLFDSGTLVHDSLSSSLIRNDSRTFLIPTNADFLLFFSTYEDLCQVLKEYRNQYDLMTMCTIVCQRIAFERQSKSTDKFRNRKKQMPCIMSTLTRLVLISKTTTDL</sequence>
<evidence type="ECO:0000256" key="1">
    <source>
        <dbReference type="ARBA" id="ARBA00010134"/>
    </source>
</evidence>
<keyword evidence="6" id="KW-1185">Reference proteome</keyword>
<feature type="domain" description="Caspase family p20" evidence="4">
    <location>
        <begin position="55"/>
        <end position="173"/>
    </location>
</feature>
<dbReference type="Pfam" id="PF00656">
    <property type="entry name" value="Peptidase_C14"/>
    <property type="match status" value="1"/>
</dbReference>
<dbReference type="InterPro" id="IPR015917">
    <property type="entry name" value="Pept_C14A"/>
</dbReference>
<dbReference type="Proteomes" id="UP001142055">
    <property type="component" value="Chromosome 1"/>
</dbReference>
<dbReference type="PANTHER" id="PTHR10454:SF210">
    <property type="entry name" value="CASPASE-2"/>
    <property type="match status" value="1"/>
</dbReference>
<dbReference type="InterPro" id="IPR033139">
    <property type="entry name" value="Caspase_cys_AS"/>
</dbReference>
<dbReference type="PRINTS" id="PR00376">
    <property type="entry name" value="IL1BCENZYME"/>
</dbReference>
<dbReference type="PANTHER" id="PTHR10454">
    <property type="entry name" value="CASPASE"/>
    <property type="match status" value="1"/>
</dbReference>
<dbReference type="GO" id="GO:0005737">
    <property type="term" value="C:cytoplasm"/>
    <property type="evidence" value="ECO:0007669"/>
    <property type="project" value="TreeGrafter"/>
</dbReference>
<organism evidence="5 6">
    <name type="scientific">Blomia tropicalis</name>
    <name type="common">Mite</name>
    <dbReference type="NCBI Taxonomy" id="40697"/>
    <lineage>
        <taxon>Eukaryota</taxon>
        <taxon>Metazoa</taxon>
        <taxon>Ecdysozoa</taxon>
        <taxon>Arthropoda</taxon>
        <taxon>Chelicerata</taxon>
        <taxon>Arachnida</taxon>
        <taxon>Acari</taxon>
        <taxon>Acariformes</taxon>
        <taxon>Sarcoptiformes</taxon>
        <taxon>Astigmata</taxon>
        <taxon>Glycyphagoidea</taxon>
        <taxon>Echimyopodidae</taxon>
        <taxon>Blomia</taxon>
    </lineage>
</organism>
<dbReference type="GO" id="GO:0004197">
    <property type="term" value="F:cysteine-type endopeptidase activity"/>
    <property type="evidence" value="ECO:0007669"/>
    <property type="project" value="InterPro"/>
</dbReference>
<dbReference type="PROSITE" id="PS01122">
    <property type="entry name" value="CASPASE_CYS"/>
    <property type="match status" value="1"/>
</dbReference>
<evidence type="ECO:0000259" key="4">
    <source>
        <dbReference type="PROSITE" id="PS50208"/>
    </source>
</evidence>
<dbReference type="Gene3D" id="3.40.50.1460">
    <property type="match status" value="1"/>
</dbReference>
<comment type="similarity">
    <text evidence="1 2">Belongs to the peptidase C14A family.</text>
</comment>
<dbReference type="InterPro" id="IPR002138">
    <property type="entry name" value="Pept_C14_p10"/>
</dbReference>
<dbReference type="PROSITE" id="PS50208">
    <property type="entry name" value="CASPASE_P20"/>
    <property type="match status" value="1"/>
</dbReference>
<dbReference type="InterPro" id="IPR002398">
    <property type="entry name" value="Pept_C14"/>
</dbReference>
<proteinExistence type="inferred from homology"/>
<dbReference type="SMART" id="SM00115">
    <property type="entry name" value="CASc"/>
    <property type="match status" value="1"/>
</dbReference>
<dbReference type="InterPro" id="IPR029030">
    <property type="entry name" value="Caspase-like_dom_sf"/>
</dbReference>
<name>A0A9Q0MFV9_BLOTA</name>
<comment type="caution">
    <text evidence="5">The sequence shown here is derived from an EMBL/GenBank/DDBJ whole genome shotgun (WGS) entry which is preliminary data.</text>
</comment>
<evidence type="ECO:0000313" key="6">
    <source>
        <dbReference type="Proteomes" id="UP001142055"/>
    </source>
</evidence>